<accession>A0A972SK09</accession>
<comment type="caution">
    <text evidence="2">The sequence shown here is derived from an EMBL/GenBank/DDBJ whole genome shotgun (WGS) entry which is preliminary data.</text>
</comment>
<organism evidence="2 3">
    <name type="scientific">Paraburkholderia elongata</name>
    <dbReference type="NCBI Taxonomy" id="2675747"/>
    <lineage>
        <taxon>Bacteria</taxon>
        <taxon>Pseudomonadati</taxon>
        <taxon>Pseudomonadota</taxon>
        <taxon>Betaproteobacteria</taxon>
        <taxon>Burkholderiales</taxon>
        <taxon>Burkholderiaceae</taxon>
        <taxon>Paraburkholderia</taxon>
    </lineage>
</organism>
<dbReference type="AlphaFoldDB" id="A0A972SK09"/>
<reference evidence="2 3" key="1">
    <citation type="submission" date="2019-11" db="EMBL/GenBank/DDBJ databases">
        <title>Metabolism of dissolved organic matter in forest soils.</title>
        <authorList>
            <person name="Cyle K.T."/>
            <person name="Wilhelm R.C."/>
            <person name="Martinez C.E."/>
        </authorList>
    </citation>
    <scope>NUCLEOTIDE SEQUENCE [LARGE SCALE GENOMIC DNA]</scope>
    <source>
        <strain evidence="2 3">5N</strain>
    </source>
</reference>
<gene>
    <name evidence="2" type="ORF">GNZ13_29395</name>
</gene>
<evidence type="ECO:0000313" key="3">
    <source>
        <dbReference type="Proteomes" id="UP000655523"/>
    </source>
</evidence>
<name>A0A972SK09_9BURK</name>
<evidence type="ECO:0000313" key="2">
    <source>
        <dbReference type="EMBL" id="NPT58558.1"/>
    </source>
</evidence>
<dbReference type="RefSeq" id="WP_172171139.1">
    <property type="nucleotide sequence ID" value="NZ_WOEZ01000175.1"/>
</dbReference>
<sequence>MPAPHRGDANRPISNQGKAKKPDQGKAKKPDQGKAKKPDQGKANAAGKPTTPSPNEKNNKISIPNNLGWNQDHKQATNQTPLQSTNPKPEPAGQKAHPLC</sequence>
<dbReference type="EMBL" id="WOEZ01000175">
    <property type="protein sequence ID" value="NPT58558.1"/>
    <property type="molecule type" value="Genomic_DNA"/>
</dbReference>
<feature type="compositionally biased region" description="Polar residues" evidence="1">
    <location>
        <begin position="76"/>
        <end position="87"/>
    </location>
</feature>
<feature type="region of interest" description="Disordered" evidence="1">
    <location>
        <begin position="1"/>
        <end position="100"/>
    </location>
</feature>
<evidence type="ECO:0000256" key="1">
    <source>
        <dbReference type="SAM" id="MobiDB-lite"/>
    </source>
</evidence>
<feature type="compositionally biased region" description="Polar residues" evidence="1">
    <location>
        <begin position="53"/>
        <end position="69"/>
    </location>
</feature>
<protein>
    <submittedName>
        <fullName evidence="2">Uncharacterized protein</fullName>
    </submittedName>
</protein>
<proteinExistence type="predicted"/>
<feature type="compositionally biased region" description="Basic and acidic residues" evidence="1">
    <location>
        <begin position="20"/>
        <end position="40"/>
    </location>
</feature>
<keyword evidence="3" id="KW-1185">Reference proteome</keyword>
<dbReference type="Proteomes" id="UP000655523">
    <property type="component" value="Unassembled WGS sequence"/>
</dbReference>